<name>K1Z691_9BACT</name>
<organism evidence="1">
    <name type="scientific">uncultured bacterium</name>
    <name type="common">gcode 4</name>
    <dbReference type="NCBI Taxonomy" id="1234023"/>
    <lineage>
        <taxon>Bacteria</taxon>
        <taxon>environmental samples</taxon>
    </lineage>
</organism>
<accession>K1Z691</accession>
<gene>
    <name evidence="1" type="ORF">ACD_71C00028G0003</name>
</gene>
<comment type="caution">
    <text evidence="1">The sequence shown here is derived from an EMBL/GenBank/DDBJ whole genome shotgun (WGS) entry which is preliminary data.</text>
</comment>
<dbReference type="EMBL" id="AMFJ01028759">
    <property type="protein sequence ID" value="EKD44731.1"/>
    <property type="molecule type" value="Genomic_DNA"/>
</dbReference>
<evidence type="ECO:0000313" key="1">
    <source>
        <dbReference type="EMBL" id="EKD44731.1"/>
    </source>
</evidence>
<protein>
    <submittedName>
        <fullName evidence="1">Uncharacterized protein</fullName>
    </submittedName>
</protein>
<dbReference type="AlphaFoldDB" id="K1Z691"/>
<proteinExistence type="predicted"/>
<sequence length="63" mass="7284">MSTITIDIPETKKSQYETIFHALINEYSIEDIEDFMLGLHMSRNDSISYPIANLRNKYASKVS</sequence>
<reference evidence="1" key="1">
    <citation type="journal article" date="2012" name="Science">
        <title>Fermentation, hydrogen, and sulfur metabolism in multiple uncultivated bacterial phyla.</title>
        <authorList>
            <person name="Wrighton K.C."/>
            <person name="Thomas B.C."/>
            <person name="Sharon I."/>
            <person name="Miller C.S."/>
            <person name="Castelle C.J."/>
            <person name="VerBerkmoes N.C."/>
            <person name="Wilkins M.J."/>
            <person name="Hettich R.L."/>
            <person name="Lipton M.S."/>
            <person name="Williams K.H."/>
            <person name="Long P.E."/>
            <person name="Banfield J.F."/>
        </authorList>
    </citation>
    <scope>NUCLEOTIDE SEQUENCE [LARGE SCALE GENOMIC DNA]</scope>
</reference>